<dbReference type="Pfam" id="PF00347">
    <property type="entry name" value="Ribosomal_L6"/>
    <property type="match status" value="2"/>
</dbReference>
<evidence type="ECO:0000256" key="3">
    <source>
        <dbReference type="ARBA" id="ARBA00022884"/>
    </source>
</evidence>
<dbReference type="FunFam" id="3.90.930.12:FF:000001">
    <property type="entry name" value="50S ribosomal protein L6"/>
    <property type="match status" value="1"/>
</dbReference>
<evidence type="ECO:0000256" key="8">
    <source>
        <dbReference type="RuleBase" id="RU003870"/>
    </source>
</evidence>
<dbReference type="PIRSF" id="PIRSF002162">
    <property type="entry name" value="Ribosomal_L6"/>
    <property type="match status" value="1"/>
</dbReference>
<proteinExistence type="inferred from homology"/>
<evidence type="ECO:0000256" key="2">
    <source>
        <dbReference type="ARBA" id="ARBA00022730"/>
    </source>
</evidence>
<evidence type="ECO:0000256" key="4">
    <source>
        <dbReference type="ARBA" id="ARBA00022980"/>
    </source>
</evidence>
<protein>
    <recommendedName>
        <fullName evidence="6">Large ribosomal subunit protein uL6</fullName>
    </recommendedName>
</protein>
<dbReference type="GO" id="GO:0022625">
    <property type="term" value="C:cytosolic large ribosomal subunit"/>
    <property type="evidence" value="ECO:0007669"/>
    <property type="project" value="UniProtKB-UniRule"/>
</dbReference>
<name>A0A0J8D4Y5_CLOCY</name>
<dbReference type="InterPro" id="IPR036789">
    <property type="entry name" value="Ribosomal_uL6-like_a/b-dom_sf"/>
</dbReference>
<dbReference type="InterPro" id="IPR020040">
    <property type="entry name" value="Ribosomal_uL6_a/b-dom"/>
</dbReference>
<organism evidence="10 11">
    <name type="scientific">Clostridium cylindrosporum DSM 605</name>
    <dbReference type="NCBI Taxonomy" id="1121307"/>
    <lineage>
        <taxon>Bacteria</taxon>
        <taxon>Bacillati</taxon>
        <taxon>Bacillota</taxon>
        <taxon>Clostridia</taxon>
        <taxon>Eubacteriales</taxon>
        <taxon>Clostridiaceae</taxon>
        <taxon>Clostridium</taxon>
    </lineage>
</organism>
<dbReference type="GO" id="GO:0019843">
    <property type="term" value="F:rRNA binding"/>
    <property type="evidence" value="ECO:0007669"/>
    <property type="project" value="UniProtKB-UniRule"/>
</dbReference>
<evidence type="ECO:0000259" key="9">
    <source>
        <dbReference type="Pfam" id="PF00347"/>
    </source>
</evidence>
<feature type="domain" description="Large ribosomal subunit protein uL6 alpha-beta" evidence="9">
    <location>
        <begin position="12"/>
        <end position="83"/>
    </location>
</feature>
<evidence type="ECO:0000313" key="10">
    <source>
        <dbReference type="EMBL" id="KMT21225.1"/>
    </source>
</evidence>
<evidence type="ECO:0000313" key="11">
    <source>
        <dbReference type="Proteomes" id="UP000036756"/>
    </source>
</evidence>
<keyword evidence="5 6" id="KW-0687">Ribonucleoprotein</keyword>
<accession>A0A0J8D4Y5</accession>
<dbReference type="OrthoDB" id="9805007at2"/>
<dbReference type="EMBL" id="LFVU01000028">
    <property type="protein sequence ID" value="KMT21225.1"/>
    <property type="molecule type" value="Genomic_DNA"/>
</dbReference>
<comment type="subunit">
    <text evidence="6">Part of the 50S ribosomal subunit.</text>
</comment>
<dbReference type="PATRIC" id="fig|1121307.3.peg.826"/>
<dbReference type="STRING" id="1121307.CLCY_1c04590"/>
<dbReference type="HAMAP" id="MF_01365_B">
    <property type="entry name" value="Ribosomal_uL6_B"/>
    <property type="match status" value="1"/>
</dbReference>
<dbReference type="GO" id="GO:0002181">
    <property type="term" value="P:cytoplasmic translation"/>
    <property type="evidence" value="ECO:0007669"/>
    <property type="project" value="TreeGrafter"/>
</dbReference>
<evidence type="ECO:0000256" key="1">
    <source>
        <dbReference type="ARBA" id="ARBA00009356"/>
    </source>
</evidence>
<dbReference type="NCBIfam" id="TIGR03654">
    <property type="entry name" value="L6_bact"/>
    <property type="match status" value="1"/>
</dbReference>
<reference evidence="10 11" key="1">
    <citation type="submission" date="2015-06" db="EMBL/GenBank/DDBJ databases">
        <title>Draft genome sequence of the purine-degrading Clostridium cylindrosporum HC-1 (DSM 605).</title>
        <authorList>
            <person name="Poehlein A."/>
            <person name="Schiel-Bengelsdorf B."/>
            <person name="Bengelsdorf F."/>
            <person name="Daniel R."/>
            <person name="Duerre P."/>
        </authorList>
    </citation>
    <scope>NUCLEOTIDE SEQUENCE [LARGE SCALE GENOMIC DNA]</scope>
    <source>
        <strain evidence="10 11">DSM 605</strain>
    </source>
</reference>
<dbReference type="GO" id="GO:0003735">
    <property type="term" value="F:structural constituent of ribosome"/>
    <property type="evidence" value="ECO:0007669"/>
    <property type="project" value="UniProtKB-UniRule"/>
</dbReference>
<evidence type="ECO:0000256" key="6">
    <source>
        <dbReference type="HAMAP-Rule" id="MF_01365"/>
    </source>
</evidence>
<keyword evidence="11" id="KW-1185">Reference proteome</keyword>
<comment type="function">
    <text evidence="6 8">This protein binds to the 23S rRNA, and is important in its secondary structure. It is located near the subunit interface in the base of the L7/L12 stalk, and near the tRNA binding site of the peptidyltransferase center.</text>
</comment>
<comment type="similarity">
    <text evidence="1 6 7">Belongs to the universal ribosomal protein uL6 family.</text>
</comment>
<dbReference type="PROSITE" id="PS00525">
    <property type="entry name" value="RIBOSOMAL_L6_1"/>
    <property type="match status" value="1"/>
</dbReference>
<keyword evidence="4 6" id="KW-0689">Ribosomal protein</keyword>
<dbReference type="AlphaFoldDB" id="A0A0J8D4Y5"/>
<keyword evidence="2 6" id="KW-0699">rRNA-binding</keyword>
<dbReference type="PANTHER" id="PTHR11655">
    <property type="entry name" value="60S/50S RIBOSOMAL PROTEIN L6/L9"/>
    <property type="match status" value="1"/>
</dbReference>
<gene>
    <name evidence="6 10" type="primary">rplF</name>
    <name evidence="10" type="ORF">CLCY_1c04590</name>
</gene>
<dbReference type="InterPro" id="IPR002358">
    <property type="entry name" value="Ribosomal_uL6_CS"/>
</dbReference>
<evidence type="ECO:0000256" key="5">
    <source>
        <dbReference type="ARBA" id="ARBA00023274"/>
    </source>
</evidence>
<dbReference type="InterPro" id="IPR000702">
    <property type="entry name" value="Ribosomal_uL6-like"/>
</dbReference>
<dbReference type="FunFam" id="3.90.930.12:FF:000002">
    <property type="entry name" value="50S ribosomal protein L6"/>
    <property type="match status" value="1"/>
</dbReference>
<dbReference type="SUPFAM" id="SSF56053">
    <property type="entry name" value="Ribosomal protein L6"/>
    <property type="match status" value="2"/>
</dbReference>
<dbReference type="RefSeq" id="WP_048571594.1">
    <property type="nucleotide sequence ID" value="NZ_LFVU01000028.1"/>
</dbReference>
<dbReference type="InterPro" id="IPR019906">
    <property type="entry name" value="Ribosomal_uL6_bac-type"/>
</dbReference>
<comment type="caution">
    <text evidence="10">The sequence shown here is derived from an EMBL/GenBank/DDBJ whole genome shotgun (WGS) entry which is preliminary data.</text>
</comment>
<sequence length="180" mass="19417">MSRVGRLPVALPQGVTVTVDSNNVVTVKGSKGTLTKGMSKQINIAVEDSQVVVTRPNDEKEVRSLHGLTRALINNMVVGVSEGYKKTLDLVGVGYKVAKQGKKIVLNVGYSHPVEIEEVEGITLDVPGPNQIIVNGIDKELVGHISANIRSVRPPEPYKGKGIKYADEVVRRKEGKTGKK</sequence>
<keyword evidence="3 6" id="KW-0694">RNA-binding</keyword>
<evidence type="ECO:0000256" key="7">
    <source>
        <dbReference type="RuleBase" id="RU003869"/>
    </source>
</evidence>
<dbReference type="Proteomes" id="UP000036756">
    <property type="component" value="Unassembled WGS sequence"/>
</dbReference>
<dbReference type="PANTHER" id="PTHR11655:SF14">
    <property type="entry name" value="LARGE RIBOSOMAL SUBUNIT PROTEIN UL6M"/>
    <property type="match status" value="1"/>
</dbReference>
<feature type="domain" description="Large ribosomal subunit protein uL6 alpha-beta" evidence="9">
    <location>
        <begin position="91"/>
        <end position="165"/>
    </location>
</feature>
<dbReference type="PRINTS" id="PR00059">
    <property type="entry name" value="RIBOSOMALL6"/>
</dbReference>
<dbReference type="Gene3D" id="3.90.930.12">
    <property type="entry name" value="Ribosomal protein L6, alpha-beta domain"/>
    <property type="match status" value="2"/>
</dbReference>